<dbReference type="KEGG" id="pce:PECL_1368"/>
<reference evidence="8 9" key="1">
    <citation type="journal article" date="2012" name="J. Bacteriol.">
        <title>Complete Genome Sequence of the Beer Spoilage Organism Pediococcus claussenii ATCC BAA-344T.</title>
        <authorList>
            <person name="Pittet V."/>
            <person name="Abegunde T."/>
            <person name="Marfleet T."/>
            <person name="Haakensen M."/>
            <person name="Morrow K."/>
            <person name="Jayaprakash T."/>
            <person name="Schroeder K."/>
            <person name="Trost B."/>
            <person name="Byrns S."/>
            <person name="Bergsveinson J."/>
            <person name="Kusalik A."/>
            <person name="Ziola B."/>
        </authorList>
    </citation>
    <scope>NUCLEOTIDE SEQUENCE [LARGE SCALE GENOMIC DNA]</scope>
    <source>
        <strain evidence="8 9">ATCC BAA-344</strain>
    </source>
</reference>
<evidence type="ECO:0000256" key="3">
    <source>
        <dbReference type="ARBA" id="ARBA00022741"/>
    </source>
</evidence>
<evidence type="ECO:0000256" key="5">
    <source>
        <dbReference type="ARBA" id="ARBA00022840"/>
    </source>
</evidence>
<dbReference type="HOGENOM" id="CLU_020352_0_1_9"/>
<dbReference type="Pfam" id="PF00871">
    <property type="entry name" value="Acetate_kinase"/>
    <property type="match status" value="1"/>
</dbReference>
<comment type="caution">
    <text evidence="6">Lacks conserved residue(s) required for the propagation of feature annotation.</text>
</comment>
<evidence type="ECO:0000256" key="1">
    <source>
        <dbReference type="ARBA" id="ARBA00008748"/>
    </source>
</evidence>
<keyword evidence="2 6" id="KW-0808">Transferase</keyword>
<comment type="function">
    <text evidence="6">Catalyzes the formation of acetyl phosphate from acetate and ATP. Can also catalyze the reverse reaction.</text>
</comment>
<keyword evidence="4 6" id="KW-0418">Kinase</keyword>
<dbReference type="STRING" id="701521.PECL_1368"/>
<dbReference type="InterPro" id="IPR023865">
    <property type="entry name" value="Aliphatic_acid_kinase_CS"/>
</dbReference>
<dbReference type="RefSeq" id="WP_014215788.1">
    <property type="nucleotide sequence ID" value="NC_016605.1"/>
</dbReference>
<dbReference type="PRINTS" id="PR00471">
    <property type="entry name" value="ACETATEKNASE"/>
</dbReference>
<dbReference type="eggNOG" id="COG0282">
    <property type="taxonomic scope" value="Bacteria"/>
</dbReference>
<sequence length="395" mass="43503">MSQKILSINSGSSSIKFKFYQMPEEEVLASGSIDRIGGKNSEFSFSAHAEKSKIVKDIPDHSSAIQEVIEMLLTSGIIHNKSEIDGVGHRISHGGSYTKSVLIDQKVEDRIDELSVLSPLHNPVNLIGIKAFKKLLPDAKEVAVFDTSFHHTMPEKAYLYALPYEYYEKHGIRRYGFHGPSHQYIAERSVELFGKEQTSRLISCHLGNGSSLCAIKDGESINTSMGFTPLAGLVMGTRSGDIDPEILPFIEEEFDMNSHDVREMLNKKSGLLGISGISNDMRDLEEAASKGNKRAQLALDVFVHQIQHYIGAYATDLNGIDMIVFTAGIGQYSPTIRAMVCSQLGYLGVKVDEEKNKTNALSIEADDSKVKIAVIPTDEEIIIARDVMEVAGFSD</sequence>
<feature type="binding site" evidence="6">
    <location>
        <begin position="280"/>
        <end position="282"/>
    </location>
    <ligand>
        <name>ATP</name>
        <dbReference type="ChEBI" id="CHEBI:30616"/>
    </ligand>
</feature>
<dbReference type="Gene3D" id="3.30.420.40">
    <property type="match status" value="2"/>
</dbReference>
<dbReference type="GO" id="GO:0008776">
    <property type="term" value="F:acetate kinase activity"/>
    <property type="evidence" value="ECO:0007669"/>
    <property type="project" value="UniProtKB-UniRule"/>
</dbReference>
<gene>
    <name evidence="8" type="primary">pduW</name>
    <name evidence="6" type="synonym">ackA</name>
    <name evidence="8" type="ordered locus">PECL_1368</name>
</gene>
<dbReference type="PATRIC" id="fig|701521.8.peg.1273"/>
<name>G8PEI5_PEDCP</name>
<dbReference type="GO" id="GO:0005524">
    <property type="term" value="F:ATP binding"/>
    <property type="evidence" value="ECO:0007669"/>
    <property type="project" value="UniProtKB-KW"/>
</dbReference>
<dbReference type="InterPro" id="IPR043129">
    <property type="entry name" value="ATPase_NBD"/>
</dbReference>
<dbReference type="GO" id="GO:0006083">
    <property type="term" value="P:acetate metabolic process"/>
    <property type="evidence" value="ECO:0007669"/>
    <property type="project" value="TreeGrafter"/>
</dbReference>
<comment type="cofactor">
    <cofactor evidence="6">
        <name>Mg(2+)</name>
        <dbReference type="ChEBI" id="CHEBI:18420"/>
    </cofactor>
    <cofactor evidence="6">
        <name>Mn(2+)</name>
        <dbReference type="ChEBI" id="CHEBI:29035"/>
    </cofactor>
    <text evidence="6">Mg(2+). Can also accept Mn(2+).</text>
</comment>
<keyword evidence="6" id="KW-0479">Metal-binding</keyword>
<dbReference type="EMBL" id="CP003137">
    <property type="protein sequence ID" value="AEV95594.1"/>
    <property type="molecule type" value="Genomic_DNA"/>
</dbReference>
<keyword evidence="5 6" id="KW-0067">ATP-binding</keyword>
<dbReference type="PROSITE" id="PS01076">
    <property type="entry name" value="ACETATE_KINASE_2"/>
    <property type="match status" value="1"/>
</dbReference>
<accession>G8PEI5</accession>
<organism evidence="8 9">
    <name type="scientific">Pediococcus claussenii (strain ATCC BAA-344 / DSM 14800 / JCM 18046 / KCTC 3811 / LMG 21948 / P06)</name>
    <dbReference type="NCBI Taxonomy" id="701521"/>
    <lineage>
        <taxon>Bacteria</taxon>
        <taxon>Bacillati</taxon>
        <taxon>Bacillota</taxon>
        <taxon>Bacilli</taxon>
        <taxon>Lactobacillales</taxon>
        <taxon>Lactobacillaceae</taxon>
        <taxon>Pediococcus</taxon>
    </lineage>
</organism>
<dbReference type="GO" id="GO:0000287">
    <property type="term" value="F:magnesium ion binding"/>
    <property type="evidence" value="ECO:0007669"/>
    <property type="project" value="UniProtKB-UniRule"/>
</dbReference>
<feature type="site" description="Transition state stabilizer" evidence="6">
    <location>
        <position position="178"/>
    </location>
</feature>
<protein>
    <recommendedName>
        <fullName evidence="6">Acetate kinase</fullName>
        <ecNumber evidence="6">2.7.2.1</ecNumber>
    </recommendedName>
    <alternativeName>
        <fullName evidence="6">Acetokinase</fullName>
    </alternativeName>
</protein>
<dbReference type="GO" id="GO:0005737">
    <property type="term" value="C:cytoplasm"/>
    <property type="evidence" value="ECO:0007669"/>
    <property type="project" value="UniProtKB-SubCell"/>
</dbReference>
<dbReference type="EC" id="2.7.2.1" evidence="6"/>
<dbReference type="PANTHER" id="PTHR21060:SF15">
    <property type="entry name" value="ACETATE KINASE-RELATED"/>
    <property type="match status" value="1"/>
</dbReference>
<feature type="active site" description="Proton donor/acceptor" evidence="6">
    <location>
        <position position="146"/>
    </location>
</feature>
<feature type="binding site" evidence="6">
    <location>
        <position position="9"/>
    </location>
    <ligand>
        <name>Mg(2+)</name>
        <dbReference type="ChEBI" id="CHEBI:18420"/>
    </ligand>
</feature>
<feature type="site" description="Transition state stabilizer" evidence="6">
    <location>
        <position position="238"/>
    </location>
</feature>
<keyword evidence="9" id="KW-1185">Reference proteome</keyword>
<comment type="similarity">
    <text evidence="1 6 7">Belongs to the acetokinase family.</text>
</comment>
<keyword evidence="6" id="KW-0460">Magnesium</keyword>
<feature type="binding site" evidence="6">
    <location>
        <position position="379"/>
    </location>
    <ligand>
        <name>Mg(2+)</name>
        <dbReference type="ChEBI" id="CHEBI:18420"/>
    </ligand>
</feature>
<dbReference type="Proteomes" id="UP000005444">
    <property type="component" value="Chromosome"/>
</dbReference>
<dbReference type="UniPathway" id="UPA00340">
    <property type="reaction ID" value="UER00458"/>
</dbReference>
<keyword evidence="6" id="KW-0963">Cytoplasm</keyword>
<evidence type="ECO:0000256" key="4">
    <source>
        <dbReference type="ARBA" id="ARBA00022777"/>
    </source>
</evidence>
<dbReference type="PIRSF" id="PIRSF000722">
    <property type="entry name" value="Acetate_prop_kin"/>
    <property type="match status" value="1"/>
</dbReference>
<keyword evidence="3 6" id="KW-0547">Nucleotide-binding</keyword>
<dbReference type="HAMAP" id="MF_00020">
    <property type="entry name" value="Acetate_kinase"/>
    <property type="match status" value="1"/>
</dbReference>
<evidence type="ECO:0000256" key="6">
    <source>
        <dbReference type="HAMAP-Rule" id="MF_00020"/>
    </source>
</evidence>
<dbReference type="SUPFAM" id="SSF53067">
    <property type="entry name" value="Actin-like ATPase domain"/>
    <property type="match status" value="2"/>
</dbReference>
<evidence type="ECO:0000313" key="8">
    <source>
        <dbReference type="EMBL" id="AEV95594.1"/>
    </source>
</evidence>
<dbReference type="AlphaFoldDB" id="G8PEI5"/>
<evidence type="ECO:0000256" key="7">
    <source>
        <dbReference type="RuleBase" id="RU003835"/>
    </source>
</evidence>
<feature type="binding site" evidence="6">
    <location>
        <position position="16"/>
    </location>
    <ligand>
        <name>ATP</name>
        <dbReference type="ChEBI" id="CHEBI:30616"/>
    </ligand>
</feature>
<evidence type="ECO:0000313" key="9">
    <source>
        <dbReference type="Proteomes" id="UP000005444"/>
    </source>
</evidence>
<feature type="binding site" evidence="6">
    <location>
        <begin position="205"/>
        <end position="209"/>
    </location>
    <ligand>
        <name>ATP</name>
        <dbReference type="ChEBI" id="CHEBI:30616"/>
    </ligand>
</feature>
<comment type="subunit">
    <text evidence="6">Homodimer.</text>
</comment>
<feature type="binding site" evidence="6">
    <location>
        <position position="90"/>
    </location>
    <ligand>
        <name>substrate</name>
    </ligand>
</feature>
<dbReference type="NCBIfam" id="TIGR00016">
    <property type="entry name" value="ackA"/>
    <property type="match status" value="1"/>
</dbReference>
<dbReference type="InterPro" id="IPR004372">
    <property type="entry name" value="Ac/propionate_kinase"/>
</dbReference>
<comment type="catalytic activity">
    <reaction evidence="6">
        <text>acetate + ATP = acetyl phosphate + ADP</text>
        <dbReference type="Rhea" id="RHEA:11352"/>
        <dbReference type="ChEBI" id="CHEBI:22191"/>
        <dbReference type="ChEBI" id="CHEBI:30089"/>
        <dbReference type="ChEBI" id="CHEBI:30616"/>
        <dbReference type="ChEBI" id="CHEBI:456216"/>
        <dbReference type="EC" id="2.7.2.1"/>
    </reaction>
</comment>
<dbReference type="PANTHER" id="PTHR21060">
    <property type="entry name" value="ACETATE KINASE"/>
    <property type="match status" value="1"/>
</dbReference>
<proteinExistence type="inferred from homology"/>
<comment type="pathway">
    <text evidence="6">Metabolic intermediate biosynthesis; acetyl-CoA biosynthesis; acetyl-CoA from acetate: step 1/2.</text>
</comment>
<dbReference type="InterPro" id="IPR000890">
    <property type="entry name" value="Aliphatic_acid_kin_short-chain"/>
</dbReference>
<dbReference type="PROSITE" id="PS01075">
    <property type="entry name" value="ACETATE_KINASE_1"/>
    <property type="match status" value="1"/>
</dbReference>
<evidence type="ECO:0000256" key="2">
    <source>
        <dbReference type="ARBA" id="ARBA00022679"/>
    </source>
</evidence>
<dbReference type="GO" id="GO:0006085">
    <property type="term" value="P:acetyl-CoA biosynthetic process"/>
    <property type="evidence" value="ECO:0007669"/>
    <property type="project" value="UniProtKB-UniRule"/>
</dbReference>
<dbReference type="CDD" id="cd24010">
    <property type="entry name" value="ASKHA_NBD_AcK_PK"/>
    <property type="match status" value="1"/>
</dbReference>
<comment type="subcellular location">
    <subcellularLocation>
        <location evidence="6">Cytoplasm</location>
    </subcellularLocation>
</comment>